<dbReference type="AlphaFoldDB" id="A0A2N5T5Z1"/>
<keyword evidence="1" id="KW-0472">Membrane</keyword>
<evidence type="ECO:0000256" key="1">
    <source>
        <dbReference type="SAM" id="Phobius"/>
    </source>
</evidence>
<organism evidence="2 3">
    <name type="scientific">Puccinia coronata f. sp. avenae</name>
    <dbReference type="NCBI Taxonomy" id="200324"/>
    <lineage>
        <taxon>Eukaryota</taxon>
        <taxon>Fungi</taxon>
        <taxon>Dikarya</taxon>
        <taxon>Basidiomycota</taxon>
        <taxon>Pucciniomycotina</taxon>
        <taxon>Pucciniomycetes</taxon>
        <taxon>Pucciniales</taxon>
        <taxon>Pucciniaceae</taxon>
        <taxon>Puccinia</taxon>
    </lineage>
</organism>
<reference evidence="2 3" key="1">
    <citation type="submission" date="2017-11" db="EMBL/GenBank/DDBJ databases">
        <title>De novo assembly and phasing of dikaryotic genomes from two isolates of Puccinia coronata f. sp. avenae, the causal agent of oat crown rust.</title>
        <authorList>
            <person name="Miller M.E."/>
            <person name="Zhang Y."/>
            <person name="Omidvar V."/>
            <person name="Sperschneider J."/>
            <person name="Schwessinger B."/>
            <person name="Raley C."/>
            <person name="Palmer J.M."/>
            <person name="Garnica D."/>
            <person name="Upadhyaya N."/>
            <person name="Rathjen J."/>
            <person name="Taylor J.M."/>
            <person name="Park R.F."/>
            <person name="Dodds P.N."/>
            <person name="Hirsch C.D."/>
            <person name="Kianian S.F."/>
            <person name="Figueroa M."/>
        </authorList>
    </citation>
    <scope>NUCLEOTIDE SEQUENCE [LARGE SCALE GENOMIC DNA]</scope>
    <source>
        <strain evidence="2">12NC29</strain>
    </source>
</reference>
<name>A0A2N5T5Z1_9BASI</name>
<sequence length="79" mass="9536">MSHTLIMVFYTLIRMSHTLIMVFHTLIRMSHTLIMVFHTLIRITLIRMFYNLPQQDSWFTNSLQDQVSRLKIDTPQKLK</sequence>
<keyword evidence="1" id="KW-1133">Transmembrane helix</keyword>
<dbReference type="EMBL" id="PGCJ01000790">
    <property type="protein sequence ID" value="PLW20921.1"/>
    <property type="molecule type" value="Genomic_DNA"/>
</dbReference>
<proteinExistence type="predicted"/>
<protein>
    <submittedName>
        <fullName evidence="2">Uncharacterized protein</fullName>
    </submittedName>
</protein>
<accession>A0A2N5T5Z1</accession>
<comment type="caution">
    <text evidence="2">The sequence shown here is derived from an EMBL/GenBank/DDBJ whole genome shotgun (WGS) entry which is preliminary data.</text>
</comment>
<evidence type="ECO:0000313" key="2">
    <source>
        <dbReference type="EMBL" id="PLW20921.1"/>
    </source>
</evidence>
<feature type="transmembrane region" description="Helical" evidence="1">
    <location>
        <begin position="6"/>
        <end position="26"/>
    </location>
</feature>
<dbReference type="Proteomes" id="UP000235388">
    <property type="component" value="Unassembled WGS sequence"/>
</dbReference>
<evidence type="ECO:0000313" key="3">
    <source>
        <dbReference type="Proteomes" id="UP000235388"/>
    </source>
</evidence>
<gene>
    <name evidence="2" type="ORF">PCANC_08668</name>
</gene>
<keyword evidence="1" id="KW-0812">Transmembrane</keyword>
<keyword evidence="3" id="KW-1185">Reference proteome</keyword>